<name>A0A0H4VSM1_9BACT</name>
<feature type="compositionally biased region" description="Polar residues" evidence="1">
    <location>
        <begin position="1"/>
        <end position="12"/>
    </location>
</feature>
<reference evidence="2 3" key="1">
    <citation type="submission" date="2015-01" db="EMBL/GenBank/DDBJ databases">
        <title>Rufibacter sp./DG31D/ whole genome sequencing.</title>
        <authorList>
            <person name="Kim M.K."/>
            <person name="Srinivasan S."/>
            <person name="Lee J.-J."/>
        </authorList>
    </citation>
    <scope>NUCLEOTIDE SEQUENCE [LARGE SCALE GENOMIC DNA]</scope>
    <source>
        <strain evidence="2 3">DG31D</strain>
    </source>
</reference>
<proteinExistence type="predicted"/>
<dbReference type="EMBL" id="CP010777">
    <property type="protein sequence ID" value="AKQ46764.1"/>
    <property type="molecule type" value="Genomic_DNA"/>
</dbReference>
<dbReference type="AlphaFoldDB" id="A0A0H4VSM1"/>
<accession>A0A0H4VSM1</accession>
<dbReference type="RefSeq" id="WP_048921805.1">
    <property type="nucleotide sequence ID" value="NZ_CP010777.1"/>
</dbReference>
<dbReference type="Proteomes" id="UP000036458">
    <property type="component" value="Chromosome"/>
</dbReference>
<dbReference type="KEGG" id="ruf:TH63_15865"/>
<gene>
    <name evidence="2" type="ORF">TH63_15865</name>
</gene>
<dbReference type="PATRIC" id="fig|1379910.4.peg.3460"/>
<evidence type="ECO:0000313" key="3">
    <source>
        <dbReference type="Proteomes" id="UP000036458"/>
    </source>
</evidence>
<protein>
    <submittedName>
        <fullName evidence="2">Uncharacterized protein</fullName>
    </submittedName>
</protein>
<evidence type="ECO:0000256" key="1">
    <source>
        <dbReference type="SAM" id="MobiDB-lite"/>
    </source>
</evidence>
<feature type="region of interest" description="Disordered" evidence="1">
    <location>
        <begin position="1"/>
        <end position="33"/>
    </location>
</feature>
<organism evidence="2 3">
    <name type="scientific">Rufibacter radiotolerans</name>
    <dbReference type="NCBI Taxonomy" id="1379910"/>
    <lineage>
        <taxon>Bacteria</taxon>
        <taxon>Pseudomonadati</taxon>
        <taxon>Bacteroidota</taxon>
        <taxon>Cytophagia</taxon>
        <taxon>Cytophagales</taxon>
        <taxon>Hymenobacteraceae</taxon>
        <taxon>Rufibacter</taxon>
    </lineage>
</organism>
<dbReference type="OrthoDB" id="893829at2"/>
<evidence type="ECO:0000313" key="2">
    <source>
        <dbReference type="EMBL" id="AKQ46764.1"/>
    </source>
</evidence>
<keyword evidence="3" id="KW-1185">Reference proteome</keyword>
<sequence>MKDSGSVKQAQDAQGGVLSKGKAGRPRPAIEVPAPLAPGTAQVLIKVSKILTASAPGGPACAQGNCQAEARVKAVMGYGAGFQDAFGEGQIIKVYFPAGMKLVEKGERQIEVQDLLEVNLMAPTPANGWFTVNSFSRRK</sequence>